<accession>A0ABT1VVM0</accession>
<sequence length="164" mass="17798">MALSSRAMDDLDRRLLALLTEDARLPVKTLAGQLGVARNTVEARLRRLRANKVIDGFTTRLGAGAAAERVRAVMLVSVGSRRPEEVMAALARLDGVRMVHTTNGRWDLVAELSCDDLRAFDRVLDAARRVEGVADTESCLLLASRPGRAPRPRGADTEEADVPA</sequence>
<organism evidence="6 7">
    <name type="scientific">Rhizosaccharibacter radicis</name>
    <dbReference type="NCBI Taxonomy" id="2782605"/>
    <lineage>
        <taxon>Bacteria</taxon>
        <taxon>Pseudomonadati</taxon>
        <taxon>Pseudomonadota</taxon>
        <taxon>Alphaproteobacteria</taxon>
        <taxon>Acetobacterales</taxon>
        <taxon>Acetobacteraceae</taxon>
        <taxon>Rhizosaccharibacter</taxon>
    </lineage>
</organism>
<keyword evidence="3" id="KW-0804">Transcription</keyword>
<dbReference type="InterPro" id="IPR011008">
    <property type="entry name" value="Dimeric_a/b-barrel"/>
</dbReference>
<evidence type="ECO:0000256" key="1">
    <source>
        <dbReference type="ARBA" id="ARBA00023015"/>
    </source>
</evidence>
<dbReference type="PRINTS" id="PR00033">
    <property type="entry name" value="HTHASNC"/>
</dbReference>
<evidence type="ECO:0000256" key="3">
    <source>
        <dbReference type="ARBA" id="ARBA00023163"/>
    </source>
</evidence>
<reference evidence="6 7" key="1">
    <citation type="submission" date="2022-06" db="EMBL/GenBank/DDBJ databases">
        <title>Rhizosaccharibacter gen. nov. sp. nov. KSS12, endophytic bacteria isolated from sugarcane.</title>
        <authorList>
            <person name="Pitiwittayakul N."/>
        </authorList>
    </citation>
    <scope>NUCLEOTIDE SEQUENCE [LARGE SCALE GENOMIC DNA]</scope>
    <source>
        <strain evidence="6 7">KSS12</strain>
    </source>
</reference>
<keyword evidence="7" id="KW-1185">Reference proteome</keyword>
<dbReference type="PANTHER" id="PTHR30154">
    <property type="entry name" value="LEUCINE-RESPONSIVE REGULATORY PROTEIN"/>
    <property type="match status" value="1"/>
</dbReference>
<dbReference type="EMBL" id="JAMZEJ010000001">
    <property type="protein sequence ID" value="MCQ8239415.1"/>
    <property type="molecule type" value="Genomic_DNA"/>
</dbReference>
<dbReference type="Pfam" id="PF13404">
    <property type="entry name" value="HTH_AsnC-type"/>
    <property type="match status" value="1"/>
</dbReference>
<dbReference type="SMART" id="SM00344">
    <property type="entry name" value="HTH_ASNC"/>
    <property type="match status" value="1"/>
</dbReference>
<evidence type="ECO:0000256" key="2">
    <source>
        <dbReference type="ARBA" id="ARBA00023125"/>
    </source>
</evidence>
<dbReference type="InterPro" id="IPR036390">
    <property type="entry name" value="WH_DNA-bd_sf"/>
</dbReference>
<feature type="domain" description="HTH asnC-type" evidence="5">
    <location>
        <begin position="8"/>
        <end position="69"/>
    </location>
</feature>
<feature type="region of interest" description="Disordered" evidence="4">
    <location>
        <begin position="144"/>
        <end position="164"/>
    </location>
</feature>
<dbReference type="RefSeq" id="WP_422918155.1">
    <property type="nucleotide sequence ID" value="NZ_JAMZEJ010000001.1"/>
</dbReference>
<proteinExistence type="predicted"/>
<keyword evidence="2" id="KW-0238">DNA-binding</keyword>
<evidence type="ECO:0000313" key="7">
    <source>
        <dbReference type="Proteomes" id="UP001524547"/>
    </source>
</evidence>
<dbReference type="Pfam" id="PF01037">
    <property type="entry name" value="AsnC_trans_reg"/>
    <property type="match status" value="1"/>
</dbReference>
<dbReference type="InterPro" id="IPR019887">
    <property type="entry name" value="Tscrpt_reg_AsnC/Lrp_C"/>
</dbReference>
<dbReference type="Gene3D" id="3.30.70.920">
    <property type="match status" value="1"/>
</dbReference>
<evidence type="ECO:0000313" key="6">
    <source>
        <dbReference type="EMBL" id="MCQ8239415.1"/>
    </source>
</evidence>
<dbReference type="SUPFAM" id="SSF46785">
    <property type="entry name" value="Winged helix' DNA-binding domain"/>
    <property type="match status" value="1"/>
</dbReference>
<keyword evidence="1" id="KW-0805">Transcription regulation</keyword>
<name>A0ABT1VVM0_9PROT</name>
<protein>
    <submittedName>
        <fullName evidence="6">Lrp/AsnC family transcriptional regulator</fullName>
    </submittedName>
</protein>
<evidence type="ECO:0000259" key="5">
    <source>
        <dbReference type="PROSITE" id="PS50956"/>
    </source>
</evidence>
<dbReference type="PROSITE" id="PS50956">
    <property type="entry name" value="HTH_ASNC_2"/>
    <property type="match status" value="1"/>
</dbReference>
<comment type="caution">
    <text evidence="6">The sequence shown here is derived from an EMBL/GenBank/DDBJ whole genome shotgun (WGS) entry which is preliminary data.</text>
</comment>
<dbReference type="InterPro" id="IPR019888">
    <property type="entry name" value="Tscrpt_reg_AsnC-like"/>
</dbReference>
<dbReference type="SUPFAM" id="SSF54909">
    <property type="entry name" value="Dimeric alpha+beta barrel"/>
    <property type="match status" value="1"/>
</dbReference>
<dbReference type="PANTHER" id="PTHR30154:SF34">
    <property type="entry name" value="TRANSCRIPTIONAL REGULATOR AZLB"/>
    <property type="match status" value="1"/>
</dbReference>
<dbReference type="Proteomes" id="UP001524547">
    <property type="component" value="Unassembled WGS sequence"/>
</dbReference>
<gene>
    <name evidence="6" type="ORF">NFI88_00995</name>
</gene>
<evidence type="ECO:0000256" key="4">
    <source>
        <dbReference type="SAM" id="MobiDB-lite"/>
    </source>
</evidence>
<dbReference type="Gene3D" id="1.10.10.10">
    <property type="entry name" value="Winged helix-like DNA-binding domain superfamily/Winged helix DNA-binding domain"/>
    <property type="match status" value="1"/>
</dbReference>
<dbReference type="InterPro" id="IPR036388">
    <property type="entry name" value="WH-like_DNA-bd_sf"/>
</dbReference>
<dbReference type="InterPro" id="IPR000485">
    <property type="entry name" value="AsnC-type_HTH_dom"/>
</dbReference>